<feature type="coiled-coil region" evidence="2">
    <location>
        <begin position="140"/>
        <end position="227"/>
    </location>
</feature>
<dbReference type="AlphaFoldDB" id="A0A1B1YFJ6"/>
<dbReference type="Proteomes" id="UP000092971">
    <property type="component" value="Chromosome"/>
</dbReference>
<evidence type="ECO:0000259" key="3">
    <source>
        <dbReference type="Pfam" id="PF24568"/>
    </source>
</evidence>
<gene>
    <name evidence="4" type="ORF">CSTERTH_11150</name>
</gene>
<dbReference type="Gene3D" id="6.10.250.3150">
    <property type="match status" value="1"/>
</dbReference>
<evidence type="ECO:0000313" key="4">
    <source>
        <dbReference type="EMBL" id="ANW99546.1"/>
    </source>
</evidence>
<dbReference type="OrthoDB" id="1706424at2"/>
<proteinExistence type="predicted"/>
<evidence type="ECO:0000313" key="5">
    <source>
        <dbReference type="Proteomes" id="UP000092971"/>
    </source>
</evidence>
<keyword evidence="1" id="KW-0732">Signal</keyword>
<dbReference type="RefSeq" id="WP_015359956.1">
    <property type="nucleotide sequence ID" value="NZ_CP014672.1"/>
</dbReference>
<name>A0A1B1YFJ6_THEST</name>
<organism evidence="4 5">
    <name type="scientific">Thermoclostridium stercorarium subsp. thermolacticum DSM 2910</name>
    <dbReference type="NCBI Taxonomy" id="1121336"/>
    <lineage>
        <taxon>Bacteria</taxon>
        <taxon>Bacillati</taxon>
        <taxon>Bacillota</taxon>
        <taxon>Clostridia</taxon>
        <taxon>Eubacteriales</taxon>
        <taxon>Oscillospiraceae</taxon>
        <taxon>Thermoclostridium</taxon>
    </lineage>
</organism>
<dbReference type="EMBL" id="CP014672">
    <property type="protein sequence ID" value="ANW99546.1"/>
    <property type="molecule type" value="Genomic_DNA"/>
</dbReference>
<protein>
    <recommendedName>
        <fullName evidence="3">Peptidoglycan hydrolase PcsB coiled-coil domain-containing protein</fullName>
    </recommendedName>
</protein>
<evidence type="ECO:0000256" key="2">
    <source>
        <dbReference type="SAM" id="Coils"/>
    </source>
</evidence>
<dbReference type="InterPro" id="IPR057309">
    <property type="entry name" value="PcsB_CC"/>
</dbReference>
<sequence>MLAKRFGFFIIIAVIIALISANILSGQVLSQVQPITEVEEKLQDISEIEKTVLENLFTLSQQIEETERQKEKISAEVQRLRSDSEKLAKEIEEKQNTYNSQLNVLKKVLVSYQRKGPASFLETILKSENLSDFIQSLNIIRQISRNTDELLNRLESRKKELVSENEKLKAKEEELEKYIAELQNTLDEMYALREEQETILNSVGEAREMYQNELQRLQQEWNDLKVLFSEIVEYFTEIAKRGDFPVEALNLKISFPKISGKIYDQTLNSIWEKQSDLPKMVFEFRPEGIWVNVPEKQLSLRGIFKIENKTLLKFEVEEGTFCGMPLTEASIAELFKNGQIVINFEEIMAGSVTLESVEVFDGYLEFVITPSF</sequence>
<feature type="coiled-coil region" evidence="2">
    <location>
        <begin position="56"/>
        <end position="108"/>
    </location>
</feature>
<accession>A0A1B1YFJ6</accession>
<dbReference type="Pfam" id="PF24568">
    <property type="entry name" value="CC_PcsB"/>
    <property type="match status" value="1"/>
</dbReference>
<evidence type="ECO:0000256" key="1">
    <source>
        <dbReference type="ARBA" id="ARBA00022729"/>
    </source>
</evidence>
<reference evidence="4 5" key="1">
    <citation type="submission" date="2016-02" db="EMBL/GenBank/DDBJ databases">
        <title>Comparison of Clostridium stercorarium subspecies using comparative genomics and transcriptomics.</title>
        <authorList>
            <person name="Schellenberg J."/>
            <person name="Thallinger G."/>
            <person name="Levin D.B."/>
            <person name="Zhang X."/>
            <person name="Alvare G."/>
            <person name="Fristensky B."/>
            <person name="Sparling R."/>
        </authorList>
    </citation>
    <scope>NUCLEOTIDE SEQUENCE [LARGE SCALE GENOMIC DNA]</scope>
    <source>
        <strain evidence="4 5">DSM 2910</strain>
    </source>
</reference>
<keyword evidence="2" id="KW-0175">Coiled coil</keyword>
<feature type="domain" description="Peptidoglycan hydrolase PcsB coiled-coil" evidence="3">
    <location>
        <begin position="91"/>
        <end position="162"/>
    </location>
</feature>